<comment type="caution">
    <text evidence="2">The sequence shown here is derived from an EMBL/GenBank/DDBJ whole genome shotgun (WGS) entry which is preliminary data.</text>
</comment>
<sequence>MLEMQDVELARMVDFVKVVEPYLPGGLAAYLSGLGTFQDTNSAKHHLQPVLQPVKGHFGRITAENHMHYESLPAPYVYVERMLADLRPNVPPNLPLIRPEPVPQDQGAPEPGDDDGAAPPPQAAGPGGRAGGPVQGLRTPRTGRRNPGLPTVNLLGWYPKQVLSKNQTLFMQQYFGPDEIPINSDYLLYPSLRQQIRDRFSTLQRYTVTPVRATTHGSVAQQVVYKPDSLSPFSRRMYYSDFTGHTAYSSFVPSRIDSIARIMSYRDWKVNFHSGQSMRYPWACYDWGDYEFVPADWIANREKIFNLL</sequence>
<reference evidence="2 3" key="1">
    <citation type="submission" date="2023-09" db="EMBL/GenBank/DDBJ databases">
        <title>Genomes of two closely related lineages of the louse Polyplax serrata with different host specificities.</title>
        <authorList>
            <person name="Martinu J."/>
            <person name="Tarabai H."/>
            <person name="Stefka J."/>
            <person name="Hypsa V."/>
        </authorList>
    </citation>
    <scope>NUCLEOTIDE SEQUENCE [LARGE SCALE GENOMIC DNA]</scope>
    <source>
        <strain evidence="2">98ZLc_SE</strain>
    </source>
</reference>
<evidence type="ECO:0000313" key="2">
    <source>
        <dbReference type="EMBL" id="KAK6626590.1"/>
    </source>
</evidence>
<name>A0ABR1ARM3_POLSC</name>
<protein>
    <submittedName>
        <fullName evidence="2">Uncharacterized protein</fullName>
    </submittedName>
</protein>
<feature type="compositionally biased region" description="Gly residues" evidence="1">
    <location>
        <begin position="125"/>
        <end position="134"/>
    </location>
</feature>
<feature type="compositionally biased region" description="Pro residues" evidence="1">
    <location>
        <begin position="92"/>
        <end position="102"/>
    </location>
</feature>
<feature type="region of interest" description="Disordered" evidence="1">
    <location>
        <begin position="92"/>
        <end position="148"/>
    </location>
</feature>
<dbReference type="Proteomes" id="UP001359485">
    <property type="component" value="Unassembled WGS sequence"/>
</dbReference>
<organism evidence="2 3">
    <name type="scientific">Polyplax serrata</name>
    <name type="common">Common mouse louse</name>
    <dbReference type="NCBI Taxonomy" id="468196"/>
    <lineage>
        <taxon>Eukaryota</taxon>
        <taxon>Metazoa</taxon>
        <taxon>Ecdysozoa</taxon>
        <taxon>Arthropoda</taxon>
        <taxon>Hexapoda</taxon>
        <taxon>Insecta</taxon>
        <taxon>Pterygota</taxon>
        <taxon>Neoptera</taxon>
        <taxon>Paraneoptera</taxon>
        <taxon>Psocodea</taxon>
        <taxon>Troctomorpha</taxon>
        <taxon>Phthiraptera</taxon>
        <taxon>Anoplura</taxon>
        <taxon>Polyplacidae</taxon>
        <taxon>Polyplax</taxon>
    </lineage>
</organism>
<keyword evidence="3" id="KW-1185">Reference proteome</keyword>
<evidence type="ECO:0000256" key="1">
    <source>
        <dbReference type="SAM" id="MobiDB-lite"/>
    </source>
</evidence>
<dbReference type="EMBL" id="JAWJWF010000045">
    <property type="protein sequence ID" value="KAK6626590.1"/>
    <property type="molecule type" value="Genomic_DNA"/>
</dbReference>
<accession>A0ABR1ARM3</accession>
<gene>
    <name evidence="2" type="ORF">RUM44_009064</name>
</gene>
<evidence type="ECO:0000313" key="3">
    <source>
        <dbReference type="Proteomes" id="UP001359485"/>
    </source>
</evidence>
<proteinExistence type="predicted"/>